<sequence>MSAIIEVQSYENSPYEIGKQQWELLDAIANKYSQMDMSKILRNGKFLDPIWEVKGGSNIHTVDFNQLFPDKKQYPLELICRVVCFQLSVFQNLATETNFSRLRSFVRQIVESEHWNNIMCAERNQPFEMFSAIESKAITNITQIRLISNGGISNHAFDFLNKCYHLKDLEDIGVFLLGMGLPWVEQNIGVNEWLEQQREVTGVIKENTFYAPMPFENVANIVQHALPFIENSDEFLNFFTEFQLLLDGFTNPHNAKKSKRVKDLIEQYEELISPMLPIEYEKTKNNNGNFYPVNNKWISNFFNLAKSACIWIILLSSGLRNFDIRNLRIGCCQPSKRYDGIWWLVVDVQKTKNRLVIPVGEPAYIATKLLEVIRFSPEGDYLVSSSKHVASKTSWGRELTEDEIGKIRNGDTLNDILKILPNTYNFSIATIADDDPEATAHCARATLAGYIAQNTNAAILILKRLFGHSNALMPNEYLYRNPLVVKKRNQLQMKLSEDMANDMAHAVTYRQVGGRNGERLLKGAEHVKSEIEKEFQLKNESLTEMELFQTLEERLKNIYLDDIKNGETYSLLTPMAVICNRACNNTSDSPCAAQSNNQKRISSGIKKAITNALSTLPNPSQCVGTSCSDALLGKKWSRKLLEDFDFFHKYRNVAEPSSAIEEDALAFIKMYAEPLKSIYADERKEGYFDVVR</sequence>
<dbReference type="RefSeq" id="WP_064435678.1">
    <property type="nucleotide sequence ID" value="NZ_CBCSDF010000023.1"/>
</dbReference>
<reference evidence="2" key="1">
    <citation type="submission" date="2019-10" db="EMBL/GenBank/DDBJ databases">
        <authorList>
            <person name="Paulsen S."/>
        </authorList>
    </citation>
    <scope>NUCLEOTIDE SEQUENCE</scope>
    <source>
        <strain evidence="2">LMG 19692</strain>
    </source>
</reference>
<dbReference type="InterPro" id="IPR013762">
    <property type="entry name" value="Integrase-like_cat_sf"/>
</dbReference>
<dbReference type="Proteomes" id="UP000646877">
    <property type="component" value="Unassembled WGS sequence"/>
</dbReference>
<dbReference type="GO" id="GO:0006310">
    <property type="term" value="P:DNA recombination"/>
    <property type="evidence" value="ECO:0007669"/>
    <property type="project" value="UniProtKB-KW"/>
</dbReference>
<evidence type="ECO:0000313" key="4">
    <source>
        <dbReference type="Proteomes" id="UP000646877"/>
    </source>
</evidence>
<keyword evidence="1" id="KW-0233">DNA recombination</keyword>
<dbReference type="Gene3D" id="1.10.443.10">
    <property type="entry name" value="Intergrase catalytic core"/>
    <property type="match status" value="1"/>
</dbReference>
<dbReference type="InterPro" id="IPR011010">
    <property type="entry name" value="DNA_brk_join_enz"/>
</dbReference>
<dbReference type="GO" id="GO:0003677">
    <property type="term" value="F:DNA binding"/>
    <property type="evidence" value="ECO:0007669"/>
    <property type="project" value="InterPro"/>
</dbReference>
<reference evidence="3 5" key="2">
    <citation type="submission" date="2023-10" db="EMBL/GenBank/DDBJ databases">
        <title>To unveil natural product biosynthetic capacity in Pseudoalteromonas.</title>
        <authorList>
            <person name="Wang J."/>
        </authorList>
    </citation>
    <scope>NUCLEOTIDE SEQUENCE [LARGE SCALE GENOMIC DNA]</scope>
    <source>
        <strain evidence="3 5">DSM 15914</strain>
    </source>
</reference>
<organism evidence="2 4">
    <name type="scientific">Pseudoalteromonas maricaloris</name>
    <dbReference type="NCBI Taxonomy" id="184924"/>
    <lineage>
        <taxon>Bacteria</taxon>
        <taxon>Pseudomonadati</taxon>
        <taxon>Pseudomonadota</taxon>
        <taxon>Gammaproteobacteria</taxon>
        <taxon>Alteromonadales</taxon>
        <taxon>Pseudoalteromonadaceae</taxon>
        <taxon>Pseudoalteromonas</taxon>
    </lineage>
</organism>
<dbReference type="EMBL" id="CP137578">
    <property type="protein sequence ID" value="WOX29612.1"/>
    <property type="molecule type" value="Genomic_DNA"/>
</dbReference>
<proteinExistence type="predicted"/>
<evidence type="ECO:0000313" key="3">
    <source>
        <dbReference type="EMBL" id="WOX29612.1"/>
    </source>
</evidence>
<evidence type="ECO:0000313" key="2">
    <source>
        <dbReference type="EMBL" id="NLR23893.1"/>
    </source>
</evidence>
<gene>
    <name evidence="2" type="ORF">F9Y85_21765</name>
    <name evidence="3" type="ORF">R5H13_04940</name>
</gene>
<dbReference type="SUPFAM" id="SSF56349">
    <property type="entry name" value="DNA breaking-rejoining enzymes"/>
    <property type="match status" value="1"/>
</dbReference>
<evidence type="ECO:0000313" key="5">
    <source>
        <dbReference type="Proteomes" id="UP001304419"/>
    </source>
</evidence>
<dbReference type="AlphaFoldDB" id="A0A8I2H5F5"/>
<dbReference type="Proteomes" id="UP001304419">
    <property type="component" value="Chromosome 1"/>
</dbReference>
<dbReference type="GO" id="GO:0015074">
    <property type="term" value="P:DNA integration"/>
    <property type="evidence" value="ECO:0007669"/>
    <property type="project" value="InterPro"/>
</dbReference>
<name>A0A8I2H5F5_9GAMM</name>
<accession>A0A8I2H5F5</accession>
<keyword evidence="5" id="KW-1185">Reference proteome</keyword>
<dbReference type="EMBL" id="WEIA01000020">
    <property type="protein sequence ID" value="NLR23893.1"/>
    <property type="molecule type" value="Genomic_DNA"/>
</dbReference>
<protein>
    <submittedName>
        <fullName evidence="2">Uncharacterized protein</fullName>
    </submittedName>
</protein>
<evidence type="ECO:0000256" key="1">
    <source>
        <dbReference type="ARBA" id="ARBA00023172"/>
    </source>
</evidence>